<protein>
    <submittedName>
        <fullName evidence="1">Uncharacterized protein</fullName>
    </submittedName>
</protein>
<dbReference type="AlphaFoldDB" id="A1ZS73"/>
<dbReference type="Pfam" id="PF19652">
    <property type="entry name" value="DUF6155"/>
    <property type="match status" value="1"/>
</dbReference>
<dbReference type="OrthoDB" id="979203at2"/>
<gene>
    <name evidence="1" type="ORF">M23134_00762</name>
</gene>
<dbReference type="InterPro" id="IPR046153">
    <property type="entry name" value="DUF6155"/>
</dbReference>
<evidence type="ECO:0000313" key="1">
    <source>
        <dbReference type="EMBL" id="EAY26796.1"/>
    </source>
</evidence>
<dbReference type="EMBL" id="AAWS01000030">
    <property type="protein sequence ID" value="EAY26796.1"/>
    <property type="molecule type" value="Genomic_DNA"/>
</dbReference>
<accession>A1ZS73</accession>
<sequence length="171" mass="19930">MLDFLNHIKTQSEEQLRAELKELYSSFEVVRGYYAIKLKPDILDQKLLDKYTTQITQAIYPNERMQGGLNLDKVKHIIEQLSSDTTVKYYIEVALHAIEECTGMANEYGGDFGDDFYIYFEELFGDVIQMIVQHNLQNDYRARLIDVKNSATEAYGHYDQLNDVYAQYIGE</sequence>
<reference evidence="1 2" key="1">
    <citation type="submission" date="2007-01" db="EMBL/GenBank/DDBJ databases">
        <authorList>
            <person name="Haygood M."/>
            <person name="Podell S."/>
            <person name="Anderson C."/>
            <person name="Hopkinson B."/>
            <person name="Roe K."/>
            <person name="Barbeau K."/>
            <person name="Gaasterland T."/>
            <person name="Ferriera S."/>
            <person name="Johnson J."/>
            <person name="Kravitz S."/>
            <person name="Beeson K."/>
            <person name="Sutton G."/>
            <person name="Rogers Y.-H."/>
            <person name="Friedman R."/>
            <person name="Frazier M."/>
            <person name="Venter J.C."/>
        </authorList>
    </citation>
    <scope>NUCLEOTIDE SEQUENCE [LARGE SCALE GENOMIC DNA]</scope>
    <source>
        <strain evidence="1 2">ATCC 23134</strain>
    </source>
</reference>
<proteinExistence type="predicted"/>
<name>A1ZS73_MICM2</name>
<comment type="caution">
    <text evidence="1">The sequence shown here is derived from an EMBL/GenBank/DDBJ whole genome shotgun (WGS) entry which is preliminary data.</text>
</comment>
<dbReference type="Proteomes" id="UP000004095">
    <property type="component" value="Unassembled WGS sequence"/>
</dbReference>
<organism evidence="1 2">
    <name type="scientific">Microscilla marina ATCC 23134</name>
    <dbReference type="NCBI Taxonomy" id="313606"/>
    <lineage>
        <taxon>Bacteria</taxon>
        <taxon>Pseudomonadati</taxon>
        <taxon>Bacteroidota</taxon>
        <taxon>Cytophagia</taxon>
        <taxon>Cytophagales</taxon>
        <taxon>Microscillaceae</taxon>
        <taxon>Microscilla</taxon>
    </lineage>
</organism>
<evidence type="ECO:0000313" key="2">
    <source>
        <dbReference type="Proteomes" id="UP000004095"/>
    </source>
</evidence>
<keyword evidence="2" id="KW-1185">Reference proteome</keyword>
<dbReference type="RefSeq" id="WP_002700305.1">
    <property type="nucleotide sequence ID" value="NZ_AAWS01000030.1"/>
</dbReference>